<evidence type="ECO:0000313" key="3">
    <source>
        <dbReference type="EMBL" id="AFK51475.1"/>
    </source>
</evidence>
<dbReference type="PANTHER" id="PTHR42845:SF3">
    <property type="entry name" value="CYTOSOLIC NIFE-HYDROGENASE, DELTA SUBUNIT"/>
    <property type="match status" value="1"/>
</dbReference>
<organism evidence="3 4">
    <name type="scientific">Thermogladius calderae (strain DSM 22663 / VKM B-2946 / 1633)</name>
    <dbReference type="NCBI Taxonomy" id="1184251"/>
    <lineage>
        <taxon>Archaea</taxon>
        <taxon>Thermoproteota</taxon>
        <taxon>Thermoprotei</taxon>
        <taxon>Desulfurococcales</taxon>
        <taxon>Desulfurococcaceae</taxon>
        <taxon>Thermogladius</taxon>
    </lineage>
</organism>
<evidence type="ECO:0000256" key="1">
    <source>
        <dbReference type="ARBA" id="ARBA00023002"/>
    </source>
</evidence>
<keyword evidence="1" id="KW-0560">Oxidoreductase</keyword>
<reference evidence="3 4" key="1">
    <citation type="journal article" date="2012" name="J. Bacteriol.">
        <title>Complete genome sequence of the hyperthermophilic cellulolytic Crenarchaeon 'Thermogladius cellulolyticus' 1633.</title>
        <authorList>
            <person name="Mardanov A.V."/>
            <person name="Kochetkova T.V."/>
            <person name="Beletsky A.V."/>
            <person name="Bonch-Osmolovskaya E.A."/>
            <person name="Ravin N.V."/>
            <person name="Skryabin K.G."/>
        </authorList>
    </citation>
    <scope>NUCLEOTIDE SEQUENCE [LARGE SCALE GENOMIC DNA]</scope>
    <source>
        <strain evidence="4">DSM 22663 / VKM B-2946 / 1633</strain>
    </source>
</reference>
<evidence type="ECO:0000313" key="4">
    <source>
        <dbReference type="Proteomes" id="UP000005270"/>
    </source>
</evidence>
<dbReference type="PANTHER" id="PTHR42845">
    <property type="entry name" value="COENZYME F420-REDUCING HYDROGENASE, GAMMA SUBUNIT"/>
    <property type="match status" value="1"/>
</dbReference>
<dbReference type="RefSeq" id="WP_014737725.1">
    <property type="nucleotide sequence ID" value="NC_017954.1"/>
</dbReference>
<evidence type="ECO:0000259" key="2">
    <source>
        <dbReference type="Pfam" id="PF01058"/>
    </source>
</evidence>
<dbReference type="KEGG" id="thg:TCELL_1052"/>
<dbReference type="OrthoDB" id="37913at2157"/>
<dbReference type="GeneID" id="13013371"/>
<dbReference type="HOGENOM" id="CLU_053270_0_0_2"/>
<sequence length="256" mass="26615">MRVGVVKLASCSGCVLEVVRALTEAVGHLRGVEVAACSLVLGESRLEGFFDLVLVEGSASTERHVKLLKSLRERAGLLVALGSCAIEGGVQALSNGRVEEAKAAVYPEPGLVESVGGFTPVTEVVSVDLAVPGCPVNYEAVKSLLLKLSRGGLPVEIHESVCAECKRRGLDCLVVSGRAPCLGPLTRSGCGALCPSNNRGCYGCYGLKTGDLGRANVGYYLERLAGAGWPRGRLALYLKAFSKRTLGAAGLGEGLE</sequence>
<dbReference type="eggNOG" id="arCOG02472">
    <property type="taxonomic scope" value="Archaea"/>
</dbReference>
<name>I3TFD7_THEC1</name>
<dbReference type="InterPro" id="IPR051349">
    <property type="entry name" value="Hydrogenase_assoc-protein"/>
</dbReference>
<dbReference type="STRING" id="1184251.TCELL_1052"/>
<dbReference type="InterPro" id="IPR006137">
    <property type="entry name" value="NADH_UbQ_OxRdtase-like_20kDa"/>
</dbReference>
<dbReference type="Proteomes" id="UP000005270">
    <property type="component" value="Chromosome"/>
</dbReference>
<gene>
    <name evidence="3" type="ordered locus">TCELL_1052</name>
</gene>
<dbReference type="InParanoid" id="I3TFD7"/>
<dbReference type="SUPFAM" id="SSF56770">
    <property type="entry name" value="HydA/Nqo6-like"/>
    <property type="match status" value="1"/>
</dbReference>
<protein>
    <submittedName>
        <fullName evidence="3">[NiFe] hydrogenase, subunit delta</fullName>
    </submittedName>
</protein>
<keyword evidence="4" id="KW-1185">Reference proteome</keyword>
<accession>I3TFD7</accession>
<dbReference type="EMBL" id="CP003531">
    <property type="protein sequence ID" value="AFK51475.1"/>
    <property type="molecule type" value="Genomic_DNA"/>
</dbReference>
<dbReference type="Gene3D" id="3.40.50.700">
    <property type="entry name" value="NADH:ubiquinone oxidoreductase-like, 20kDa subunit"/>
    <property type="match status" value="1"/>
</dbReference>
<dbReference type="GO" id="GO:0016491">
    <property type="term" value="F:oxidoreductase activity"/>
    <property type="evidence" value="ECO:0007669"/>
    <property type="project" value="UniProtKB-KW"/>
</dbReference>
<dbReference type="GO" id="GO:0051536">
    <property type="term" value="F:iron-sulfur cluster binding"/>
    <property type="evidence" value="ECO:0007669"/>
    <property type="project" value="InterPro"/>
</dbReference>
<dbReference type="InterPro" id="IPR037024">
    <property type="entry name" value="NiFe_Hase_small_N_sf"/>
</dbReference>
<dbReference type="AlphaFoldDB" id="I3TFD7"/>
<proteinExistence type="predicted"/>
<dbReference type="Pfam" id="PF01058">
    <property type="entry name" value="Oxidored_q6"/>
    <property type="match status" value="1"/>
</dbReference>
<feature type="domain" description="NADH:ubiquinone oxidoreductase-like 20kDa subunit" evidence="2">
    <location>
        <begin position="11"/>
        <end position="147"/>
    </location>
</feature>